<gene>
    <name evidence="1" type="ORF">PACLA_8A073929</name>
</gene>
<protein>
    <submittedName>
        <fullName evidence="1">Uncharacterized protein</fullName>
    </submittedName>
</protein>
<evidence type="ECO:0000313" key="2">
    <source>
        <dbReference type="Proteomes" id="UP001152795"/>
    </source>
</evidence>
<evidence type="ECO:0000313" key="1">
    <source>
        <dbReference type="EMBL" id="CAB4035684.1"/>
    </source>
</evidence>
<accession>A0A7D9JV01</accession>
<dbReference type="AlphaFoldDB" id="A0A7D9JV01"/>
<feature type="non-terminal residue" evidence="1">
    <location>
        <position position="1"/>
    </location>
</feature>
<dbReference type="EMBL" id="CACRXK020021281">
    <property type="protein sequence ID" value="CAB4035684.1"/>
    <property type="molecule type" value="Genomic_DNA"/>
</dbReference>
<proteinExistence type="predicted"/>
<comment type="caution">
    <text evidence="1">The sequence shown here is derived from an EMBL/GenBank/DDBJ whole genome shotgun (WGS) entry which is preliminary data.</text>
</comment>
<name>A0A7D9JV01_PARCT</name>
<sequence>IIPTALEIIKNVSNLTFSYEDASDNTEQLKKTLIGNSYRIKGNQLIFPCLSMNTK</sequence>
<reference evidence="1" key="1">
    <citation type="submission" date="2020-04" db="EMBL/GenBank/DDBJ databases">
        <authorList>
            <person name="Alioto T."/>
            <person name="Alioto T."/>
            <person name="Gomez Garrido J."/>
        </authorList>
    </citation>
    <scope>NUCLEOTIDE SEQUENCE</scope>
    <source>
        <strain evidence="1">A484AB</strain>
    </source>
</reference>
<organism evidence="1 2">
    <name type="scientific">Paramuricea clavata</name>
    <name type="common">Red gorgonian</name>
    <name type="synonym">Violescent sea-whip</name>
    <dbReference type="NCBI Taxonomy" id="317549"/>
    <lineage>
        <taxon>Eukaryota</taxon>
        <taxon>Metazoa</taxon>
        <taxon>Cnidaria</taxon>
        <taxon>Anthozoa</taxon>
        <taxon>Octocorallia</taxon>
        <taxon>Malacalcyonacea</taxon>
        <taxon>Plexauridae</taxon>
        <taxon>Paramuricea</taxon>
    </lineage>
</organism>
<feature type="non-terminal residue" evidence="1">
    <location>
        <position position="55"/>
    </location>
</feature>
<keyword evidence="2" id="KW-1185">Reference proteome</keyword>
<dbReference type="Proteomes" id="UP001152795">
    <property type="component" value="Unassembled WGS sequence"/>
</dbReference>